<keyword evidence="1" id="KW-0812">Transmembrane</keyword>
<evidence type="ECO:0000313" key="2">
    <source>
        <dbReference type="EMBL" id="TVY89509.1"/>
    </source>
</evidence>
<dbReference type="PANTHER" id="PTHR34414:SF1">
    <property type="entry name" value="SUBTILISIN-LIKE SERINE PROTEASE"/>
    <property type="match status" value="1"/>
</dbReference>
<dbReference type="Pfam" id="PF20246">
    <property type="entry name" value="DUF6601"/>
    <property type="match status" value="1"/>
</dbReference>
<evidence type="ECO:0000256" key="1">
    <source>
        <dbReference type="SAM" id="Phobius"/>
    </source>
</evidence>
<dbReference type="InterPro" id="IPR046536">
    <property type="entry name" value="DUF6601"/>
</dbReference>
<sequence length="329" mass="38720">MEVVSTVPFAKAHELNEELKPPNKSKFLPGYPQISLHDTQELYSFLSKDICTPNLEKIGTRLWWMTKQSSAHVAPLHHQAVKLRRIVITEDPELHLIWYYDLIYIKPLPKYLLSHKFWTTYLTTPSSVSTQQVAAESKLLGRSALGFLRTYWHLVKYESDFNIAKEMQLIPPTATWETFSAFISDFKYIEDEDVTERYHYGQIRLSRLNFYGKFFLGRRYFHNLHAQYDTYFSRLYGPLLFIFGMVSLLLNALQVELAVEPLVIAQWPSFWRFARHLGVLFVGFVLVVLLVLLYLFIAKFATEWFFAIRDRRRGLRMQLEKKSRSEGSV</sequence>
<protein>
    <recommendedName>
        <fullName evidence="4">Subtilisin-like serine protease protein</fullName>
    </recommendedName>
</protein>
<name>A0A559M972_9HELO</name>
<organism evidence="2 3">
    <name type="scientific">Lachnellula willkommii</name>
    <dbReference type="NCBI Taxonomy" id="215461"/>
    <lineage>
        <taxon>Eukaryota</taxon>
        <taxon>Fungi</taxon>
        <taxon>Dikarya</taxon>
        <taxon>Ascomycota</taxon>
        <taxon>Pezizomycotina</taxon>
        <taxon>Leotiomycetes</taxon>
        <taxon>Helotiales</taxon>
        <taxon>Lachnaceae</taxon>
        <taxon>Lachnellula</taxon>
    </lineage>
</organism>
<keyword evidence="3" id="KW-1185">Reference proteome</keyword>
<keyword evidence="1" id="KW-0472">Membrane</keyword>
<gene>
    <name evidence="2" type="ORF">LAWI1_G005764</name>
</gene>
<comment type="caution">
    <text evidence="2">The sequence shown here is derived from an EMBL/GenBank/DDBJ whole genome shotgun (WGS) entry which is preliminary data.</text>
</comment>
<accession>A0A559M972</accession>
<feature type="transmembrane region" description="Helical" evidence="1">
    <location>
        <begin position="273"/>
        <end position="297"/>
    </location>
</feature>
<dbReference type="Proteomes" id="UP000315522">
    <property type="component" value="Unassembled WGS sequence"/>
</dbReference>
<evidence type="ECO:0000313" key="3">
    <source>
        <dbReference type="Proteomes" id="UP000315522"/>
    </source>
</evidence>
<feature type="transmembrane region" description="Helical" evidence="1">
    <location>
        <begin position="235"/>
        <end position="253"/>
    </location>
</feature>
<dbReference type="EMBL" id="QGML01001217">
    <property type="protein sequence ID" value="TVY89509.1"/>
    <property type="molecule type" value="Genomic_DNA"/>
</dbReference>
<keyword evidence="1" id="KW-1133">Transmembrane helix</keyword>
<dbReference type="PANTHER" id="PTHR34414">
    <property type="entry name" value="HET DOMAIN-CONTAINING PROTEIN-RELATED"/>
    <property type="match status" value="1"/>
</dbReference>
<evidence type="ECO:0008006" key="4">
    <source>
        <dbReference type="Google" id="ProtNLM"/>
    </source>
</evidence>
<dbReference type="AlphaFoldDB" id="A0A559M972"/>
<proteinExistence type="predicted"/>
<reference evidence="2 3" key="1">
    <citation type="submission" date="2018-05" db="EMBL/GenBank/DDBJ databases">
        <title>Genome sequencing and assembly of the regulated plant pathogen Lachnellula willkommii and related sister species for the development of diagnostic species identification markers.</title>
        <authorList>
            <person name="Giroux E."/>
            <person name="Bilodeau G."/>
        </authorList>
    </citation>
    <scope>NUCLEOTIDE SEQUENCE [LARGE SCALE GENOMIC DNA]</scope>
    <source>
        <strain evidence="2 3">CBS 172.35</strain>
    </source>
</reference>